<dbReference type="InterPro" id="IPR023286">
    <property type="entry name" value="ABATE_dom_sf"/>
</dbReference>
<organism evidence="2 3">
    <name type="scientific">Amycolatopsis heterodermiae</name>
    <dbReference type="NCBI Taxonomy" id="3110235"/>
    <lineage>
        <taxon>Bacteria</taxon>
        <taxon>Bacillati</taxon>
        <taxon>Actinomycetota</taxon>
        <taxon>Actinomycetes</taxon>
        <taxon>Pseudonocardiales</taxon>
        <taxon>Pseudonocardiaceae</taxon>
        <taxon>Amycolatopsis</taxon>
    </lineage>
</organism>
<dbReference type="PANTHER" id="PTHR35525">
    <property type="entry name" value="BLL6575 PROTEIN"/>
    <property type="match status" value="1"/>
</dbReference>
<evidence type="ECO:0000259" key="1">
    <source>
        <dbReference type="Pfam" id="PF11706"/>
    </source>
</evidence>
<dbReference type="EMBL" id="JAYFSI010000003">
    <property type="protein sequence ID" value="MEA5361345.1"/>
    <property type="molecule type" value="Genomic_DNA"/>
</dbReference>
<evidence type="ECO:0000313" key="2">
    <source>
        <dbReference type="EMBL" id="MEA5361345.1"/>
    </source>
</evidence>
<feature type="domain" description="Zinc finger CGNR" evidence="1">
    <location>
        <begin position="139"/>
        <end position="179"/>
    </location>
</feature>
<protein>
    <submittedName>
        <fullName evidence="2">CGNR zinc finger domain-containing protein</fullName>
    </submittedName>
</protein>
<dbReference type="Pfam" id="PF07336">
    <property type="entry name" value="ABATE"/>
    <property type="match status" value="1"/>
</dbReference>
<keyword evidence="3" id="KW-1185">Reference proteome</keyword>
<dbReference type="InterPro" id="IPR021005">
    <property type="entry name" value="Znf_CGNR"/>
</dbReference>
<accession>A0ABU5R6Q8</accession>
<dbReference type="SUPFAM" id="SSF160904">
    <property type="entry name" value="Jann2411-like"/>
    <property type="match status" value="1"/>
</dbReference>
<dbReference type="InterPro" id="IPR010852">
    <property type="entry name" value="ABATE"/>
</dbReference>
<dbReference type="RefSeq" id="WP_323328372.1">
    <property type="nucleotide sequence ID" value="NZ_JAYFSI010000003.1"/>
</dbReference>
<gene>
    <name evidence="2" type="ORF">VA596_17510</name>
</gene>
<dbReference type="Gene3D" id="1.10.3300.10">
    <property type="entry name" value="Jann2411-like domain"/>
    <property type="match status" value="1"/>
</dbReference>
<name>A0ABU5R6Q8_9PSEU</name>
<dbReference type="PANTHER" id="PTHR35525:SF3">
    <property type="entry name" value="BLL6575 PROTEIN"/>
    <property type="match status" value="1"/>
</dbReference>
<dbReference type="Pfam" id="PF11706">
    <property type="entry name" value="zf-CGNR"/>
    <property type="match status" value="1"/>
</dbReference>
<evidence type="ECO:0000313" key="3">
    <source>
        <dbReference type="Proteomes" id="UP001304298"/>
    </source>
</evidence>
<dbReference type="Proteomes" id="UP001304298">
    <property type="component" value="Unassembled WGS sequence"/>
</dbReference>
<reference evidence="2 3" key="1">
    <citation type="submission" date="2023-12" db="EMBL/GenBank/DDBJ databases">
        <title>Amycolatopsis sp. V23-08.</title>
        <authorList>
            <person name="Somphong A."/>
        </authorList>
    </citation>
    <scope>NUCLEOTIDE SEQUENCE [LARGE SCALE GENOMIC DNA]</scope>
    <source>
        <strain evidence="2 3">V23-08</strain>
    </source>
</reference>
<comment type="caution">
    <text evidence="2">The sequence shown here is derived from an EMBL/GenBank/DDBJ whole genome shotgun (WGS) entry which is preliminary data.</text>
</comment>
<proteinExistence type="predicted"/>
<sequence length="183" mass="20273">MPDDLAFRFDSGAPWLDLLATRGRHFGANPVERMPTLDRLAEWLAQVELAPLARITDADLDAAHRLREALRELALGAVDGVAPRADQVRALTVFFRAEPVHLAALDRLHRSAPATVTDALSRLALQAADWLTGPLRDDLRVCPEQDCRGVFADPGGRRRWCPSPACASRGRVRALRERRRADS</sequence>